<keyword evidence="3" id="KW-1185">Reference proteome</keyword>
<dbReference type="OrthoDB" id="5971885at2759"/>
<proteinExistence type="predicted"/>
<feature type="non-terminal residue" evidence="2">
    <location>
        <position position="519"/>
    </location>
</feature>
<evidence type="ECO:0000256" key="1">
    <source>
        <dbReference type="SAM" id="MobiDB-lite"/>
    </source>
</evidence>
<feature type="compositionally biased region" description="Basic and acidic residues" evidence="1">
    <location>
        <begin position="320"/>
        <end position="345"/>
    </location>
</feature>
<gene>
    <name evidence="2" type="ORF">pdam_00020627</name>
</gene>
<evidence type="ECO:0000313" key="3">
    <source>
        <dbReference type="Proteomes" id="UP000275408"/>
    </source>
</evidence>
<comment type="caution">
    <text evidence="2">The sequence shown here is derived from an EMBL/GenBank/DDBJ whole genome shotgun (WGS) entry which is preliminary data.</text>
</comment>
<dbReference type="Proteomes" id="UP000275408">
    <property type="component" value="Unassembled WGS sequence"/>
</dbReference>
<feature type="region of interest" description="Disordered" evidence="1">
    <location>
        <begin position="299"/>
        <end position="345"/>
    </location>
</feature>
<organism evidence="2 3">
    <name type="scientific">Pocillopora damicornis</name>
    <name type="common">Cauliflower coral</name>
    <name type="synonym">Millepora damicornis</name>
    <dbReference type="NCBI Taxonomy" id="46731"/>
    <lineage>
        <taxon>Eukaryota</taxon>
        <taxon>Metazoa</taxon>
        <taxon>Cnidaria</taxon>
        <taxon>Anthozoa</taxon>
        <taxon>Hexacorallia</taxon>
        <taxon>Scleractinia</taxon>
        <taxon>Astrocoeniina</taxon>
        <taxon>Pocilloporidae</taxon>
        <taxon>Pocillopora</taxon>
    </lineage>
</organism>
<sequence length="519" mass="56660">FYCASVVDFRTRLEFHGERRIWDGRFIKKVIKGNSALYVFVEELWCDWGMGHDIEKIQHEQHEKDGNFGESEVVEDSGYESSIREQLGTKRSFDQITTCGELISSESPVKMSLSSIDGPAQPSPEKLPVVISTHDDPLENISSHSNLVSGLAEKSADQSDVELSNERPLMNVQQELVAPSNTILFLHNPLQQSLPMGGIPFIVFPTAGGIPVAPAPTAGNNALNTVPAQQSLEMPILPTSNNPGLQTALQASTLTPQLQSLHSSSASSQQPQNIVTSEASLLGSFEALTTVDTTEISQQLSLTGAEGDRTDLEGGQQETENLKSPDQEEPNVEKTDSSQVPEKESAEAIAVAGDQESSGLATLQMSDIEPLPSEDSGFGTSEKLEENTSQAIHVALAGAATRGDTYAKNVMLLKNEELAQRDGKILMPTTIEMARMRKTGQYKKQVQFSKSMSEDAVRKKIQETFAFDLSVRFYCASISNTDSTLQFHGDPRVWDGKTIRRILKGNSALYIVMPMPAKE</sequence>
<name>A0A3M6UHQ9_POCDA</name>
<dbReference type="EMBL" id="RCHS01001491">
    <property type="protein sequence ID" value="RMX53197.1"/>
    <property type="molecule type" value="Genomic_DNA"/>
</dbReference>
<accession>A0A3M6UHQ9</accession>
<protein>
    <submittedName>
        <fullName evidence="2">Uncharacterized protein</fullName>
    </submittedName>
</protein>
<evidence type="ECO:0000313" key="2">
    <source>
        <dbReference type="EMBL" id="RMX53197.1"/>
    </source>
</evidence>
<feature type="non-terminal residue" evidence="2">
    <location>
        <position position="1"/>
    </location>
</feature>
<reference evidence="2 3" key="1">
    <citation type="journal article" date="2018" name="Sci. Rep.">
        <title>Comparative analysis of the Pocillopora damicornis genome highlights role of immune system in coral evolution.</title>
        <authorList>
            <person name="Cunning R."/>
            <person name="Bay R.A."/>
            <person name="Gillette P."/>
            <person name="Baker A.C."/>
            <person name="Traylor-Knowles N."/>
        </authorList>
    </citation>
    <scope>NUCLEOTIDE SEQUENCE [LARGE SCALE GENOMIC DNA]</scope>
    <source>
        <strain evidence="2">RSMAS</strain>
        <tissue evidence="2">Whole animal</tissue>
    </source>
</reference>
<dbReference type="AlphaFoldDB" id="A0A3M6UHQ9"/>